<dbReference type="InterPro" id="IPR011004">
    <property type="entry name" value="Trimer_LpxA-like_sf"/>
</dbReference>
<sequence>MVQKGIVKGNVILGKDVSVWYNAVIRGDSDAIEIADGTNVQDGCVIHVDKGFPVHIGQRVTIGHGAIIHGCTIEDEVLIGMGAIVMNGASIGTHSIIGAGALIPENTQIPANSVVVGCPGKIIKQTTKEQVEMIINNAKQYIEEAKKEND</sequence>
<reference evidence="1 2" key="1">
    <citation type="submission" date="2018-11" db="EMBL/GenBank/DDBJ databases">
        <title>Clostridium sp. nov., a member of the family Erysipelotrichaceae isolated from pig faeces.</title>
        <authorList>
            <person name="Chang Y.-H."/>
        </authorList>
    </citation>
    <scope>NUCLEOTIDE SEQUENCE [LARGE SCALE GENOMIC DNA]</scope>
    <source>
        <strain evidence="1 2">YH-panp20</strain>
    </source>
</reference>
<comment type="caution">
    <text evidence="1">The sequence shown here is derived from an EMBL/GenBank/DDBJ whole genome shotgun (WGS) entry which is preliminary data.</text>
</comment>
<dbReference type="CDD" id="cd04645">
    <property type="entry name" value="LbH_gamma_CA_like"/>
    <property type="match status" value="1"/>
</dbReference>
<dbReference type="PANTHER" id="PTHR13061:SF29">
    <property type="entry name" value="GAMMA CARBONIC ANHYDRASE-LIKE 1, MITOCHONDRIAL-RELATED"/>
    <property type="match status" value="1"/>
</dbReference>
<protein>
    <submittedName>
        <fullName evidence="1">Gamma carbonic anhydrase family protein</fullName>
    </submittedName>
</protein>
<dbReference type="InterPro" id="IPR001451">
    <property type="entry name" value="Hexapep"/>
</dbReference>
<dbReference type="EMBL" id="RJQC01000002">
    <property type="protein sequence ID" value="RNM30344.1"/>
    <property type="molecule type" value="Genomic_DNA"/>
</dbReference>
<evidence type="ECO:0000313" key="2">
    <source>
        <dbReference type="Proteomes" id="UP000276568"/>
    </source>
</evidence>
<proteinExistence type="predicted"/>
<evidence type="ECO:0000313" key="1">
    <source>
        <dbReference type="EMBL" id="RNM30344.1"/>
    </source>
</evidence>
<dbReference type="Proteomes" id="UP000276568">
    <property type="component" value="Unassembled WGS sequence"/>
</dbReference>
<dbReference type="SUPFAM" id="SSF51161">
    <property type="entry name" value="Trimeric LpxA-like enzymes"/>
    <property type="match status" value="1"/>
</dbReference>
<keyword evidence="2" id="KW-1185">Reference proteome</keyword>
<dbReference type="PANTHER" id="PTHR13061">
    <property type="entry name" value="DYNACTIN SUBUNIT P25"/>
    <property type="match status" value="1"/>
</dbReference>
<organism evidence="1 2">
    <name type="scientific">Absicoccus porci</name>
    <dbReference type="NCBI Taxonomy" id="2486576"/>
    <lineage>
        <taxon>Bacteria</taxon>
        <taxon>Bacillati</taxon>
        <taxon>Bacillota</taxon>
        <taxon>Erysipelotrichia</taxon>
        <taxon>Erysipelotrichales</taxon>
        <taxon>Erysipelotrichaceae</taxon>
        <taxon>Absicoccus</taxon>
    </lineage>
</organism>
<dbReference type="InterPro" id="IPR050484">
    <property type="entry name" value="Transf_Hexapept/Carb_Anhydrase"/>
</dbReference>
<dbReference type="OrthoDB" id="9803036at2"/>
<dbReference type="Pfam" id="PF00132">
    <property type="entry name" value="Hexapep"/>
    <property type="match status" value="1"/>
</dbReference>
<dbReference type="AlphaFoldDB" id="A0A3N0I021"/>
<dbReference type="Gene3D" id="2.160.10.10">
    <property type="entry name" value="Hexapeptide repeat proteins"/>
    <property type="match status" value="1"/>
</dbReference>
<gene>
    <name evidence="1" type="ORF">EDX97_06000</name>
</gene>
<name>A0A3N0I021_9FIRM</name>
<dbReference type="InterPro" id="IPR047324">
    <property type="entry name" value="LbH_gamma_CA-like"/>
</dbReference>
<accession>A0A3N0I021</accession>